<evidence type="ECO:0000313" key="3">
    <source>
        <dbReference type="EMBL" id="MFC0321350.1"/>
    </source>
</evidence>
<dbReference type="EMBL" id="JBHLWO010000005">
    <property type="protein sequence ID" value="MFC0321350.1"/>
    <property type="molecule type" value="Genomic_DNA"/>
</dbReference>
<dbReference type="Gene3D" id="2.60.40.1120">
    <property type="entry name" value="Carboxypeptidase-like, regulatory domain"/>
    <property type="match status" value="1"/>
</dbReference>
<protein>
    <submittedName>
        <fullName evidence="3">DUF4382 domain-containing protein</fullName>
    </submittedName>
</protein>
<dbReference type="Proteomes" id="UP001589774">
    <property type="component" value="Unassembled WGS sequence"/>
</dbReference>
<dbReference type="InterPro" id="IPR025491">
    <property type="entry name" value="DUF4382"/>
</dbReference>
<keyword evidence="4" id="KW-1185">Reference proteome</keyword>
<dbReference type="Pfam" id="PF14321">
    <property type="entry name" value="DUF4382"/>
    <property type="match status" value="1"/>
</dbReference>
<evidence type="ECO:0000256" key="1">
    <source>
        <dbReference type="SAM" id="SignalP"/>
    </source>
</evidence>
<gene>
    <name evidence="3" type="ORF">ACFFI0_23740</name>
</gene>
<feature type="signal peptide" evidence="1">
    <location>
        <begin position="1"/>
        <end position="21"/>
    </location>
</feature>
<dbReference type="PROSITE" id="PS51257">
    <property type="entry name" value="PROKAR_LIPOPROTEIN"/>
    <property type="match status" value="1"/>
</dbReference>
<comment type="caution">
    <text evidence="3">The sequence shown here is derived from an EMBL/GenBank/DDBJ whole genome shotgun (WGS) entry which is preliminary data.</text>
</comment>
<reference evidence="3 4" key="1">
    <citation type="submission" date="2024-09" db="EMBL/GenBank/DDBJ databases">
        <authorList>
            <person name="Sun Q."/>
            <person name="Mori K."/>
        </authorList>
    </citation>
    <scope>NUCLEOTIDE SEQUENCE [LARGE SCALE GENOMIC DNA]</scope>
    <source>
        <strain evidence="3 4">CCM 7765</strain>
    </source>
</reference>
<keyword evidence="1" id="KW-0732">Signal</keyword>
<evidence type="ECO:0000313" key="4">
    <source>
        <dbReference type="Proteomes" id="UP001589774"/>
    </source>
</evidence>
<evidence type="ECO:0000259" key="2">
    <source>
        <dbReference type="Pfam" id="PF14321"/>
    </source>
</evidence>
<proteinExistence type="predicted"/>
<accession>A0ABV6HR35</accession>
<sequence>MKTKSVYLALGIAIIGLLAFAGCDKNDDSAGGGTTRVEVRMTDAPGNFDAINLHVKEIVLKSDERSYTFAAETGLFNILDYRIGTANPDILVASGEMPSGDITEIRLVLDDGNTIVVDGTEYALTTPSGQSSGWKVKLTENPVLVPGVTYTLLLDFDAAKSIVQTGNGKYLLKPVVRGVTAATSGLISGSVSPIESYPEVLAIQGTDTVGTVADPSTGAFTIGGLAAGTYSLKIVPQDTLAFPDSTIANVSVSLGQNTNMGVINLEN</sequence>
<organism evidence="3 4">
    <name type="scientific">Olivibacter oleidegradans</name>
    <dbReference type="NCBI Taxonomy" id="760123"/>
    <lineage>
        <taxon>Bacteria</taxon>
        <taxon>Pseudomonadati</taxon>
        <taxon>Bacteroidota</taxon>
        <taxon>Sphingobacteriia</taxon>
        <taxon>Sphingobacteriales</taxon>
        <taxon>Sphingobacteriaceae</taxon>
        <taxon>Olivibacter</taxon>
    </lineage>
</organism>
<feature type="domain" description="DUF4382" evidence="2">
    <location>
        <begin position="34"/>
        <end position="174"/>
    </location>
</feature>
<dbReference type="RefSeq" id="WP_130858201.1">
    <property type="nucleotide sequence ID" value="NZ_JBHLWO010000005.1"/>
</dbReference>
<feature type="chain" id="PRO_5046869974" evidence="1">
    <location>
        <begin position="22"/>
        <end position="267"/>
    </location>
</feature>
<name>A0ABV6HR35_9SPHI</name>